<dbReference type="EMBL" id="CP034550">
    <property type="protein sequence ID" value="QFZ19129.1"/>
    <property type="molecule type" value="Genomic_DNA"/>
</dbReference>
<dbReference type="CDD" id="cd16936">
    <property type="entry name" value="HATPase_RsbW-like"/>
    <property type="match status" value="1"/>
</dbReference>
<dbReference type="SUPFAM" id="SSF55874">
    <property type="entry name" value="ATPase domain of HSP90 chaperone/DNA topoisomerase II/histidine kinase"/>
    <property type="match status" value="1"/>
</dbReference>
<dbReference type="GO" id="GO:0004674">
    <property type="term" value="F:protein serine/threonine kinase activity"/>
    <property type="evidence" value="ECO:0007669"/>
    <property type="project" value="UniProtKB-KW"/>
</dbReference>
<evidence type="ECO:0000256" key="1">
    <source>
        <dbReference type="ARBA" id="ARBA00022527"/>
    </source>
</evidence>
<keyword evidence="4" id="KW-1185">Reference proteome</keyword>
<dbReference type="InterPro" id="IPR036513">
    <property type="entry name" value="STAS_dom_sf"/>
</dbReference>
<dbReference type="Pfam" id="PF13581">
    <property type="entry name" value="HATPase_c_2"/>
    <property type="match status" value="1"/>
</dbReference>
<dbReference type="Proteomes" id="UP000325787">
    <property type="component" value="Chromosome"/>
</dbReference>
<dbReference type="InterPro" id="IPR050267">
    <property type="entry name" value="Anti-sigma-factor_SerPK"/>
</dbReference>
<feature type="domain" description="Histidine kinase/HSP90-like ATPase" evidence="2">
    <location>
        <begin position="127"/>
        <end position="239"/>
    </location>
</feature>
<evidence type="ECO:0000259" key="2">
    <source>
        <dbReference type="Pfam" id="PF13581"/>
    </source>
</evidence>
<keyword evidence="1" id="KW-0418">Kinase</keyword>
<sequence length="246" mass="26683">MQTGSGVHCDVRPVDDCLVVHPTGVLNLANYASLRGTLLKCAVEQPRALVVDLADLEVEGECLLSVFAAVWLRTCDWPSVPLLLAGSAERLPRRTALRRYVSVHDTLEEALAHVDQPPPCRRATRVLPAAPGSPRLARAFVRRVCDDWSVPEQAVHTAVQVASELVTNTVSHARSEARLRLELRCDMLTVAVSDDDPTPVVLRDPGAAPQEGTGLLVVAQLARTWGCVPDRGKGRKVVWAVLTTSE</sequence>
<gene>
    <name evidence="3" type="ORF">EKG83_18275</name>
</gene>
<dbReference type="InterPro" id="IPR003594">
    <property type="entry name" value="HATPase_dom"/>
</dbReference>
<proteinExistence type="predicted"/>
<organism evidence="3 4">
    <name type="scientific">Saccharothrix syringae</name>
    <name type="common">Nocardiopsis syringae</name>
    <dbReference type="NCBI Taxonomy" id="103733"/>
    <lineage>
        <taxon>Bacteria</taxon>
        <taxon>Bacillati</taxon>
        <taxon>Actinomycetota</taxon>
        <taxon>Actinomycetes</taxon>
        <taxon>Pseudonocardiales</taxon>
        <taxon>Pseudonocardiaceae</taxon>
        <taxon>Saccharothrix</taxon>
    </lineage>
</organism>
<dbReference type="Gene3D" id="3.30.565.10">
    <property type="entry name" value="Histidine kinase-like ATPase, C-terminal domain"/>
    <property type="match status" value="1"/>
</dbReference>
<dbReference type="Gene3D" id="3.30.750.24">
    <property type="entry name" value="STAS domain"/>
    <property type="match status" value="1"/>
</dbReference>
<dbReference type="PANTHER" id="PTHR35526:SF3">
    <property type="entry name" value="ANTI-SIGMA-F FACTOR RSBW"/>
    <property type="match status" value="1"/>
</dbReference>
<keyword evidence="1" id="KW-0808">Transferase</keyword>
<dbReference type="InterPro" id="IPR036890">
    <property type="entry name" value="HATPase_C_sf"/>
</dbReference>
<dbReference type="AlphaFoldDB" id="A0A5Q0GYU9"/>
<dbReference type="SUPFAM" id="SSF52091">
    <property type="entry name" value="SpoIIaa-like"/>
    <property type="match status" value="1"/>
</dbReference>
<evidence type="ECO:0000313" key="3">
    <source>
        <dbReference type="EMBL" id="QFZ19129.1"/>
    </source>
</evidence>
<dbReference type="RefSeq" id="WP_033434129.1">
    <property type="nucleotide sequence ID" value="NZ_CP034550.1"/>
</dbReference>
<dbReference type="OrthoDB" id="4327509at2"/>
<evidence type="ECO:0000313" key="4">
    <source>
        <dbReference type="Proteomes" id="UP000325787"/>
    </source>
</evidence>
<protein>
    <recommendedName>
        <fullName evidence="2">Histidine kinase/HSP90-like ATPase domain-containing protein</fullName>
    </recommendedName>
</protein>
<accession>A0A5Q0GYU9</accession>
<dbReference type="KEGG" id="ssyi:EKG83_18275"/>
<name>A0A5Q0GYU9_SACSY</name>
<reference evidence="4" key="1">
    <citation type="journal article" date="2021" name="Curr. Microbiol.">
        <title>Complete genome of nocamycin-producing strain Saccharothrix syringae NRRL B-16468 reveals the biosynthetic potential for secondary metabolites.</title>
        <authorList>
            <person name="Mo X."/>
            <person name="Yang S."/>
        </authorList>
    </citation>
    <scope>NUCLEOTIDE SEQUENCE [LARGE SCALE GENOMIC DNA]</scope>
    <source>
        <strain evidence="4">ATCC 51364 / DSM 43886 / JCM 6844 / KCTC 9398 / NBRC 14523 / NRRL B-16468 / INA 2240</strain>
    </source>
</reference>
<keyword evidence="1" id="KW-0723">Serine/threonine-protein kinase</keyword>
<dbReference type="PANTHER" id="PTHR35526">
    <property type="entry name" value="ANTI-SIGMA-F FACTOR RSBW-RELATED"/>
    <property type="match status" value="1"/>
</dbReference>